<evidence type="ECO:0000313" key="2">
    <source>
        <dbReference type="EMBL" id="OBQ24407.1"/>
    </source>
</evidence>
<evidence type="ECO:0000313" key="3">
    <source>
        <dbReference type="Proteomes" id="UP000092382"/>
    </source>
</evidence>
<name>A0A1B7VTV9_APHFL</name>
<gene>
    <name evidence="2" type="ORF">AN481_14030</name>
</gene>
<dbReference type="AlphaFoldDB" id="A0A1B7VTV9"/>
<dbReference type="EMBL" id="LJOY01000049">
    <property type="protein sequence ID" value="OBQ24407.1"/>
    <property type="molecule type" value="Genomic_DNA"/>
</dbReference>
<feature type="region of interest" description="Disordered" evidence="1">
    <location>
        <begin position="300"/>
        <end position="320"/>
    </location>
</feature>
<comment type="caution">
    <text evidence="2">The sequence shown here is derived from an EMBL/GenBank/DDBJ whole genome shotgun (WGS) entry which is preliminary data.</text>
</comment>
<sequence length="442" mass="50763">MSSDSSNRYQSKLFNFVYQHSRWLTRTLENTIKNLQVATQLGIGSLLYPLYQLLPQNETVKPLHSITPPPSDGPIQVILNIVKNLPPGDADLPISQKTNTLKFLGFLWEKIFLKRDFPTSENTLQQYIPKVQGIAIELQTRNLVLVSADNRIFDIFTPQQNAKLADRINSEISEYQYSLRVISHQQKELLPKIDHLLNKLTGEDSMIAQKSYLHPIKPFGFLDKLVADLENTALVPAQERSQKIINNFQSQFQELGVNHDDLKSQKLQISDLMTAVINYFLGGKNNYQIKSNFVGEKPQRKSNFSKGLSSNNSLDVSDSSEDNWLTWNDLFSDNQTNTGELFDDHDVSKLSQIQLKWGLPVILRKIGQKPPISENEEFLEIDSQTSQEFNFQPDWIDISATSLGYEKHPLEQILEWLDQIILWIEQILINVVYFFRGLLLGR</sequence>
<dbReference type="Proteomes" id="UP000092382">
    <property type="component" value="Unassembled WGS sequence"/>
</dbReference>
<accession>A0A1B7VTV9</accession>
<organism evidence="2 3">
    <name type="scientific">Aphanizomenon flos-aquae LD13</name>
    <dbReference type="NCBI Taxonomy" id="1710894"/>
    <lineage>
        <taxon>Bacteria</taxon>
        <taxon>Bacillati</taxon>
        <taxon>Cyanobacteriota</taxon>
        <taxon>Cyanophyceae</taxon>
        <taxon>Nostocales</taxon>
        <taxon>Aphanizomenonaceae</taxon>
        <taxon>Aphanizomenon</taxon>
    </lineage>
</organism>
<evidence type="ECO:0000256" key="1">
    <source>
        <dbReference type="SAM" id="MobiDB-lite"/>
    </source>
</evidence>
<reference evidence="2 3" key="1">
    <citation type="submission" date="2015-09" db="EMBL/GenBank/DDBJ databases">
        <title>Whole genome shotgun sequence assembly of Aphanizomenon flos-aquae UKL13.</title>
        <authorList>
            <person name="Driscoll C."/>
        </authorList>
    </citation>
    <scope>NUCLEOTIDE SEQUENCE [LARGE SCALE GENOMIC DNA]</scope>
    <source>
        <strain evidence="2">MDT13</strain>
    </source>
</reference>
<proteinExistence type="predicted"/>
<dbReference type="PATRIC" id="fig|1710894.3.peg.1055"/>
<protein>
    <submittedName>
        <fullName evidence="2">Uncharacterized protein</fullName>
    </submittedName>
</protein>